<evidence type="ECO:0000313" key="1">
    <source>
        <dbReference type="EMBL" id="EFZ09490.1"/>
    </source>
</evidence>
<gene>
    <name evidence="1" type="ORF">SINV_07955</name>
</gene>
<name>E9JCG3_SOLIN</name>
<accession>E9JCG3</accession>
<dbReference type="EMBL" id="GL771816">
    <property type="protein sequence ID" value="EFZ09490.1"/>
    <property type="molecule type" value="Genomic_DNA"/>
</dbReference>
<organism>
    <name type="scientific">Solenopsis invicta</name>
    <name type="common">Red imported fire ant</name>
    <name type="synonym">Solenopsis wagneri</name>
    <dbReference type="NCBI Taxonomy" id="13686"/>
    <lineage>
        <taxon>Eukaryota</taxon>
        <taxon>Metazoa</taxon>
        <taxon>Ecdysozoa</taxon>
        <taxon>Arthropoda</taxon>
        <taxon>Hexapoda</taxon>
        <taxon>Insecta</taxon>
        <taxon>Pterygota</taxon>
        <taxon>Neoptera</taxon>
        <taxon>Endopterygota</taxon>
        <taxon>Hymenoptera</taxon>
        <taxon>Apocrita</taxon>
        <taxon>Aculeata</taxon>
        <taxon>Formicoidea</taxon>
        <taxon>Formicidae</taxon>
        <taxon>Myrmicinae</taxon>
        <taxon>Solenopsis</taxon>
    </lineage>
</organism>
<protein>
    <recommendedName>
        <fullName evidence="2">Reverse transcriptase zinc-binding domain-containing protein</fullName>
    </recommendedName>
</protein>
<reference evidence="1" key="1">
    <citation type="journal article" date="2011" name="Proc. Natl. Acad. Sci. U.S.A.">
        <title>The genome of the fire ant Solenopsis invicta.</title>
        <authorList>
            <person name="Wurm Y."/>
            <person name="Wang J."/>
            <person name="Riba-Grognuz O."/>
            <person name="Corona M."/>
            <person name="Nygaard S."/>
            <person name="Hunt B.G."/>
            <person name="Ingram K.K."/>
            <person name="Falquet L."/>
            <person name="Nipitwattanaphon M."/>
            <person name="Gotzek D."/>
            <person name="Dijkstra M.B."/>
            <person name="Oettler J."/>
            <person name="Comtesse F."/>
            <person name="Shih C.J."/>
            <person name="Wu W.J."/>
            <person name="Yang C.C."/>
            <person name="Thomas J."/>
            <person name="Beaudoing E."/>
            <person name="Pradervand S."/>
            <person name="Flegel V."/>
            <person name="Cook E.D."/>
            <person name="Fabbretti R."/>
            <person name="Stockinger H."/>
            <person name="Long L."/>
            <person name="Farmerie W.G."/>
            <person name="Oakey J."/>
            <person name="Boomsma J.J."/>
            <person name="Pamilo P."/>
            <person name="Yi S.V."/>
            <person name="Heinze J."/>
            <person name="Goodisman M.A."/>
            <person name="Farinelli L."/>
            <person name="Harshman K."/>
            <person name="Hulo N."/>
            <person name="Cerutti L."/>
            <person name="Xenarios I."/>
            <person name="Shoemaker D."/>
            <person name="Keller L."/>
        </authorList>
    </citation>
    <scope>NUCLEOTIDE SEQUENCE [LARGE SCALE GENOMIC DNA]</scope>
</reference>
<dbReference type="HOGENOM" id="CLU_1572615_0_0_1"/>
<proteinExistence type="predicted"/>
<dbReference type="AlphaFoldDB" id="E9JCG3"/>
<feature type="non-terminal residue" evidence="1">
    <location>
        <position position="204"/>
    </location>
</feature>
<sequence>MGDERWVKLCWEEKRRERWIGTYGREREKYYNRNGWGLNAIDNMPREERLLIEEIREKERDVQKQLEDSKIREARYNKRYREFNGEGRTPKYIEQGITREGKNSEGIRALARLRCGNMENDNKYWLDEEKRGCTFCKIGKDNMEHFIGDCVIARDWFVGIGDSVKDTIRALESEDLDERKEKILIKFWREKEKYKKITDDGDVG</sequence>
<evidence type="ECO:0008006" key="2">
    <source>
        <dbReference type="Google" id="ProtNLM"/>
    </source>
</evidence>